<dbReference type="InterPro" id="IPR003593">
    <property type="entry name" value="AAA+_ATPase"/>
</dbReference>
<dbReference type="PANTHER" id="PTHR19211">
    <property type="entry name" value="ATP-BINDING TRANSPORT PROTEIN-RELATED"/>
    <property type="match status" value="1"/>
</dbReference>
<gene>
    <name evidence="6" type="ORF">MNBD_GAMMA25-59</name>
</gene>
<dbReference type="AlphaFoldDB" id="A0A3B1BVA7"/>
<dbReference type="PROSITE" id="PS50893">
    <property type="entry name" value="ABC_TRANSPORTER_2"/>
    <property type="match status" value="2"/>
</dbReference>
<dbReference type="Pfam" id="PF12848">
    <property type="entry name" value="ABC_tran_Xtn"/>
    <property type="match status" value="1"/>
</dbReference>
<dbReference type="GO" id="GO:0016887">
    <property type="term" value="F:ATP hydrolysis activity"/>
    <property type="evidence" value="ECO:0007669"/>
    <property type="project" value="InterPro"/>
</dbReference>
<dbReference type="InterPro" id="IPR050611">
    <property type="entry name" value="ABCF"/>
</dbReference>
<keyword evidence="4" id="KW-0175">Coiled coil</keyword>
<keyword evidence="1" id="KW-0677">Repeat</keyword>
<dbReference type="FunFam" id="3.40.50.300:FF:002053">
    <property type="entry name" value="ABC transporter ATP-binding protein"/>
    <property type="match status" value="1"/>
</dbReference>
<dbReference type="Gene3D" id="3.40.50.300">
    <property type="entry name" value="P-loop containing nucleotide triphosphate hydrolases"/>
    <property type="match status" value="2"/>
</dbReference>
<evidence type="ECO:0000256" key="3">
    <source>
        <dbReference type="ARBA" id="ARBA00022840"/>
    </source>
</evidence>
<name>A0A3B1BVA7_9ZZZZ</name>
<dbReference type="SUPFAM" id="SSF52540">
    <property type="entry name" value="P-loop containing nucleoside triphosphate hydrolases"/>
    <property type="match status" value="2"/>
</dbReference>
<organism evidence="6">
    <name type="scientific">hydrothermal vent metagenome</name>
    <dbReference type="NCBI Taxonomy" id="652676"/>
    <lineage>
        <taxon>unclassified sequences</taxon>
        <taxon>metagenomes</taxon>
        <taxon>ecological metagenomes</taxon>
    </lineage>
</organism>
<feature type="coiled-coil region" evidence="4">
    <location>
        <begin position="561"/>
        <end position="616"/>
    </location>
</feature>
<reference evidence="6" key="1">
    <citation type="submission" date="2018-06" db="EMBL/GenBank/DDBJ databases">
        <authorList>
            <person name="Zhirakovskaya E."/>
        </authorList>
    </citation>
    <scope>NUCLEOTIDE SEQUENCE</scope>
</reference>
<evidence type="ECO:0000256" key="2">
    <source>
        <dbReference type="ARBA" id="ARBA00022741"/>
    </source>
</evidence>
<dbReference type="SMART" id="SM00382">
    <property type="entry name" value="AAA"/>
    <property type="match status" value="2"/>
</dbReference>
<evidence type="ECO:0000256" key="4">
    <source>
        <dbReference type="SAM" id="Coils"/>
    </source>
</evidence>
<proteinExistence type="predicted"/>
<dbReference type="InterPro" id="IPR003439">
    <property type="entry name" value="ABC_transporter-like_ATP-bd"/>
</dbReference>
<evidence type="ECO:0000259" key="5">
    <source>
        <dbReference type="PROSITE" id="PS50893"/>
    </source>
</evidence>
<dbReference type="InterPro" id="IPR017871">
    <property type="entry name" value="ABC_transporter-like_CS"/>
</dbReference>
<keyword evidence="3" id="KW-0067">ATP-binding</keyword>
<dbReference type="GO" id="GO:0005524">
    <property type="term" value="F:ATP binding"/>
    <property type="evidence" value="ECO:0007669"/>
    <property type="project" value="UniProtKB-KW"/>
</dbReference>
<dbReference type="PROSITE" id="PS00211">
    <property type="entry name" value="ABC_TRANSPORTER_1"/>
    <property type="match status" value="2"/>
</dbReference>
<dbReference type="PANTHER" id="PTHR19211:SF14">
    <property type="entry name" value="ATP-BINDING CASSETTE SUB-FAMILY F MEMBER 1"/>
    <property type="match status" value="1"/>
</dbReference>
<feature type="domain" description="ABC transporter" evidence="5">
    <location>
        <begin position="2"/>
        <end position="246"/>
    </location>
</feature>
<dbReference type="InterPro" id="IPR032781">
    <property type="entry name" value="ABC_tran_Xtn"/>
</dbReference>
<dbReference type="Pfam" id="PF00005">
    <property type="entry name" value="ABC_tran"/>
    <property type="match status" value="2"/>
</dbReference>
<feature type="domain" description="ABC transporter" evidence="5">
    <location>
        <begin position="313"/>
        <end position="531"/>
    </location>
</feature>
<accession>A0A3B1BVA7</accession>
<dbReference type="EMBL" id="UOFY01000047">
    <property type="protein sequence ID" value="VAX10285.1"/>
    <property type="molecule type" value="Genomic_DNA"/>
</dbReference>
<keyword evidence="2" id="KW-0547">Nucleotide-binding</keyword>
<dbReference type="CDD" id="cd03221">
    <property type="entry name" value="ABCF_EF-3"/>
    <property type="match status" value="2"/>
</dbReference>
<protein>
    <submittedName>
        <fullName evidence="6">Bis-ABC ATPase YheS</fullName>
    </submittedName>
</protein>
<sequence length="627" mass="70515">MLNFNEVSLWRGPRELIHNLTVSIHSGEKAGITGGNGVGKSSLFALILGELQADSGEFSLPPQLVIAHVAQETLAVETAAIDYVIDGDSPLRRIEAQLQQAQEQGNGTLEAQLHGELDAIDGYRARSRAAVLLNGLGFSEEKQAQAVSQFSGGWRMRLNLAQALMCRSDILLLDEPTNHLDLDAVLWLEDWLQAYAGTLLLISHDRDFLDKICNRIANIEHQQLTLYRGNYSDFEQTRSQQLAQQQSLYEKQQRERAQMERFVERFRAKATKARQAQSRVKALARMVDIGAAQVDSPFHFRFPGEKTHTSMLLELDRVATGYGEPSTSTALLSGLRLHIAPGDRLGLLGRNGAGKSTLIKLLAGEQPVWEGQRNEANSLKIGYFAQHQLEQLDLQASPLLHFQRLDKVAREQELRNFLGGFGFHGDRVDEAVAPFSGGEKARLVLAMVVYQKPNLLLLDEPTNHLDLAMRHALVEALQSFEGAVCVVSHDRFLLNMVADCFYLVDQGRVEEFKGDLEDYRGWLLEKGRETRASGDNTANRKLMRQQAAERRQAQAPLRSKLKKLEKQLALASEKLDKVNVGLQEEDMYRSENKSRLVEMLKEQGGLQQEVELLEEKWLQMSEELEQF</sequence>
<dbReference type="InterPro" id="IPR027417">
    <property type="entry name" value="P-loop_NTPase"/>
</dbReference>
<dbReference type="FunFam" id="3.40.50.300:FF:000011">
    <property type="entry name" value="Putative ABC transporter ATP-binding component"/>
    <property type="match status" value="1"/>
</dbReference>
<evidence type="ECO:0000256" key="1">
    <source>
        <dbReference type="ARBA" id="ARBA00022737"/>
    </source>
</evidence>
<evidence type="ECO:0000313" key="6">
    <source>
        <dbReference type="EMBL" id="VAX10285.1"/>
    </source>
</evidence>